<dbReference type="SMART" id="SM00530">
    <property type="entry name" value="HTH_XRE"/>
    <property type="match status" value="1"/>
</dbReference>
<dbReference type="AlphaFoldDB" id="A0A6N3D3P8"/>
<gene>
    <name evidence="2" type="ORF">CALFYP39_01720</name>
</gene>
<dbReference type="Pfam" id="PF01381">
    <property type="entry name" value="HTH_3"/>
    <property type="match status" value="1"/>
</dbReference>
<dbReference type="EMBL" id="CACRTW010000032">
    <property type="protein sequence ID" value="VYU21659.1"/>
    <property type="molecule type" value="Genomic_DNA"/>
</dbReference>
<proteinExistence type="predicted"/>
<sequence length="107" mass="11158">MKNAPGPYTTEPSLLLFRRRLAALMRVTGVGQDELAATIGQSPRSIALWLTGVRLPSAVSLKALSRTFGVPADWLLGADAVEIASGLTRLAEIASAPKNAGADKASD</sequence>
<dbReference type="PROSITE" id="PS50943">
    <property type="entry name" value="HTH_CROC1"/>
    <property type="match status" value="1"/>
</dbReference>
<feature type="domain" description="HTH cro/C1-type" evidence="1">
    <location>
        <begin position="32"/>
        <end position="75"/>
    </location>
</feature>
<dbReference type="Gene3D" id="1.10.260.40">
    <property type="entry name" value="lambda repressor-like DNA-binding domains"/>
    <property type="match status" value="1"/>
</dbReference>
<dbReference type="SUPFAM" id="SSF47413">
    <property type="entry name" value="lambda repressor-like DNA-binding domains"/>
    <property type="match status" value="1"/>
</dbReference>
<dbReference type="GO" id="GO:0003677">
    <property type="term" value="F:DNA binding"/>
    <property type="evidence" value="ECO:0007669"/>
    <property type="project" value="InterPro"/>
</dbReference>
<evidence type="ECO:0000259" key="1">
    <source>
        <dbReference type="PROSITE" id="PS50943"/>
    </source>
</evidence>
<dbReference type="RefSeq" id="WP_156600127.1">
    <property type="nucleotide sequence ID" value="NZ_CACRTW010000032.1"/>
</dbReference>
<dbReference type="InterPro" id="IPR001387">
    <property type="entry name" value="Cro/C1-type_HTH"/>
</dbReference>
<organism evidence="2">
    <name type="scientific">Collinsella aerofaciens</name>
    <dbReference type="NCBI Taxonomy" id="74426"/>
    <lineage>
        <taxon>Bacteria</taxon>
        <taxon>Bacillati</taxon>
        <taxon>Actinomycetota</taxon>
        <taxon>Coriobacteriia</taxon>
        <taxon>Coriobacteriales</taxon>
        <taxon>Coriobacteriaceae</taxon>
        <taxon>Collinsella</taxon>
    </lineage>
</organism>
<reference evidence="2" key="1">
    <citation type="submission" date="2019-11" db="EMBL/GenBank/DDBJ databases">
        <authorList>
            <person name="Feng L."/>
        </authorList>
    </citation>
    <scope>NUCLEOTIDE SEQUENCE</scope>
    <source>
        <strain evidence="2">CaerofaciensLFYP39</strain>
    </source>
</reference>
<dbReference type="CDD" id="cd00093">
    <property type="entry name" value="HTH_XRE"/>
    <property type="match status" value="1"/>
</dbReference>
<name>A0A6N3D3P8_9ACTN</name>
<accession>A0A6N3D3P8</accession>
<protein>
    <submittedName>
        <fullName evidence="2">Helix-turn-helix</fullName>
    </submittedName>
</protein>
<dbReference type="InterPro" id="IPR010982">
    <property type="entry name" value="Lambda_DNA-bd_dom_sf"/>
</dbReference>
<evidence type="ECO:0000313" key="2">
    <source>
        <dbReference type="EMBL" id="VYU21659.1"/>
    </source>
</evidence>